<dbReference type="InterPro" id="IPR039134">
    <property type="entry name" value="SMUG1"/>
</dbReference>
<accession>C0QBP3</accession>
<protein>
    <submittedName>
        <fullName evidence="7">SmuG</fullName>
    </submittedName>
</protein>
<dbReference type="RefSeq" id="WP_015905785.1">
    <property type="nucleotide sequence ID" value="NC_012108.1"/>
</dbReference>
<feature type="domain" description="Uracil-DNA glycosylase-like" evidence="6">
    <location>
        <begin position="52"/>
        <end position="225"/>
    </location>
</feature>
<name>C0QBP3_DESAH</name>
<dbReference type="InterPro" id="IPR005122">
    <property type="entry name" value="Uracil-DNA_glycosylase-like"/>
</dbReference>
<dbReference type="eggNOG" id="COG1573">
    <property type="taxonomic scope" value="Bacteria"/>
</dbReference>
<dbReference type="EMBL" id="CP001087">
    <property type="protein sequence ID" value="ACN17045.1"/>
    <property type="molecule type" value="Genomic_DNA"/>
</dbReference>
<dbReference type="STRING" id="177437.HRM2_39870"/>
<evidence type="ECO:0000256" key="5">
    <source>
        <dbReference type="ARBA" id="ARBA00023204"/>
    </source>
</evidence>
<dbReference type="FunFam" id="3.40.470.10:FF:000005">
    <property type="entry name" value="Single-strand selective monofunctional uracil DNA glycosylase"/>
    <property type="match status" value="1"/>
</dbReference>
<keyword evidence="8" id="KW-1185">Reference proteome</keyword>
<evidence type="ECO:0000256" key="2">
    <source>
        <dbReference type="ARBA" id="ARBA00022763"/>
    </source>
</evidence>
<evidence type="ECO:0000259" key="6">
    <source>
        <dbReference type="Pfam" id="PF03167"/>
    </source>
</evidence>
<dbReference type="Gene3D" id="3.40.470.10">
    <property type="entry name" value="Uracil-DNA glycosylase-like domain"/>
    <property type="match status" value="1"/>
</dbReference>
<dbReference type="KEGG" id="dat:HRM2_39870"/>
<proteinExistence type="inferred from homology"/>
<dbReference type="PANTHER" id="PTHR13235:SF2">
    <property type="entry name" value="SINGLE-STRAND SELECTIVE MONOFUNCTIONAL URACIL DNA GLYCOSYLASE"/>
    <property type="match status" value="1"/>
</dbReference>
<reference evidence="7 8" key="1">
    <citation type="journal article" date="2009" name="Environ. Microbiol.">
        <title>Genome sequence of Desulfobacterium autotrophicum HRM2, a marine sulfate reducer oxidizing organic carbon completely to carbon dioxide.</title>
        <authorList>
            <person name="Strittmatter A.W."/>
            <person name="Liesegang H."/>
            <person name="Rabus R."/>
            <person name="Decker I."/>
            <person name="Amann J."/>
            <person name="Andres S."/>
            <person name="Henne A."/>
            <person name="Fricke W.F."/>
            <person name="Martinez-Arias R."/>
            <person name="Bartels D."/>
            <person name="Goesmann A."/>
            <person name="Krause L."/>
            <person name="Puehler A."/>
            <person name="Klenk H.P."/>
            <person name="Richter M."/>
            <person name="Schuler M."/>
            <person name="Gloeckner F.O."/>
            <person name="Meyerdierks A."/>
            <person name="Gottschalk G."/>
            <person name="Amann R."/>
        </authorList>
    </citation>
    <scope>NUCLEOTIDE SEQUENCE [LARGE SCALE GENOMIC DNA]</scope>
    <source>
        <strain evidence="8">ATCC 43914 / DSM 3382 / HRM2</strain>
    </source>
</reference>
<comment type="similarity">
    <text evidence="1">Belongs to the uracil-DNA glycosylase (UDG) superfamily. SMUG1 family.</text>
</comment>
<dbReference type="Proteomes" id="UP000000442">
    <property type="component" value="Chromosome"/>
</dbReference>
<keyword evidence="3" id="KW-0378">Hydrolase</keyword>
<dbReference type="SUPFAM" id="SSF52141">
    <property type="entry name" value="Uracil-DNA glycosylase-like"/>
    <property type="match status" value="1"/>
</dbReference>
<dbReference type="CDD" id="cd19374">
    <property type="entry name" value="UDG-F3_SMUG1-like"/>
    <property type="match status" value="1"/>
</dbReference>
<sequence>MKNTDKQILDAAIDLRRSVDRLIFSAPVKTVYNPLAYAWNPYAAYVRRYASSRKKILFLGMNPGPWGMAQVGVPFGEIETVKTWLGIEAKIDKPENEHPRRPVTGFDCPKSEVSGRRLWGLFRERFHTADAFFREHIVMNYCPLVFMADSGANITPDKIAKQERGPLFDLCDRHLERIVEIFEPEWCIGIGNFAEKRLLSGVKASSVRVGRILHPSPASPAANQDWAGKATQQLVELGVWRP</sequence>
<evidence type="ECO:0000313" key="8">
    <source>
        <dbReference type="Proteomes" id="UP000000442"/>
    </source>
</evidence>
<dbReference type="GO" id="GO:0000703">
    <property type="term" value="F:oxidized pyrimidine nucleobase lesion DNA N-glycosylase activity"/>
    <property type="evidence" value="ECO:0007669"/>
    <property type="project" value="TreeGrafter"/>
</dbReference>
<evidence type="ECO:0000256" key="1">
    <source>
        <dbReference type="ARBA" id="ARBA00007889"/>
    </source>
</evidence>
<dbReference type="GO" id="GO:0006284">
    <property type="term" value="P:base-excision repair"/>
    <property type="evidence" value="ECO:0007669"/>
    <property type="project" value="InterPro"/>
</dbReference>
<dbReference type="GO" id="GO:0017065">
    <property type="term" value="F:single-strand selective uracil DNA N-glycosylase activity"/>
    <property type="evidence" value="ECO:0007669"/>
    <property type="project" value="InterPro"/>
</dbReference>
<organism evidence="7 8">
    <name type="scientific">Desulforapulum autotrophicum (strain ATCC 43914 / DSM 3382 / VKM B-1955 / HRM2)</name>
    <name type="common">Desulfobacterium autotrophicum</name>
    <dbReference type="NCBI Taxonomy" id="177437"/>
    <lineage>
        <taxon>Bacteria</taxon>
        <taxon>Pseudomonadati</taxon>
        <taxon>Thermodesulfobacteriota</taxon>
        <taxon>Desulfobacteria</taxon>
        <taxon>Desulfobacterales</taxon>
        <taxon>Desulfobacteraceae</taxon>
        <taxon>Desulforapulum</taxon>
    </lineage>
</organism>
<evidence type="ECO:0000256" key="4">
    <source>
        <dbReference type="ARBA" id="ARBA00023125"/>
    </source>
</evidence>
<dbReference type="PANTHER" id="PTHR13235">
    <property type="entry name" value="SINGLE-STRAND SELECTIVE MONOFUNCTIONAL URACIL DNA GLYCOSYLASE"/>
    <property type="match status" value="1"/>
</dbReference>
<dbReference type="GO" id="GO:0003677">
    <property type="term" value="F:DNA binding"/>
    <property type="evidence" value="ECO:0007669"/>
    <property type="project" value="UniProtKB-KW"/>
</dbReference>
<evidence type="ECO:0000256" key="3">
    <source>
        <dbReference type="ARBA" id="ARBA00022801"/>
    </source>
</evidence>
<dbReference type="OrthoDB" id="267598at2"/>
<keyword evidence="4" id="KW-0238">DNA-binding</keyword>
<dbReference type="InterPro" id="IPR036895">
    <property type="entry name" value="Uracil-DNA_glycosylase-like_sf"/>
</dbReference>
<gene>
    <name evidence="7" type="primary">smuG</name>
    <name evidence="7" type="ordered locus">HRM2_39870</name>
</gene>
<evidence type="ECO:0000313" key="7">
    <source>
        <dbReference type="EMBL" id="ACN17045.1"/>
    </source>
</evidence>
<dbReference type="HOGENOM" id="CLU_071760_2_0_7"/>
<dbReference type="AlphaFoldDB" id="C0QBP3"/>
<dbReference type="Pfam" id="PF03167">
    <property type="entry name" value="UDG"/>
    <property type="match status" value="1"/>
</dbReference>
<keyword evidence="2" id="KW-0227">DNA damage</keyword>
<keyword evidence="5" id="KW-0234">DNA repair</keyword>